<organism evidence="3 4">
    <name type="scientific">Nannocystis pusilla</name>
    <dbReference type="NCBI Taxonomy" id="889268"/>
    <lineage>
        <taxon>Bacteria</taxon>
        <taxon>Pseudomonadati</taxon>
        <taxon>Myxococcota</taxon>
        <taxon>Polyangia</taxon>
        <taxon>Nannocystales</taxon>
        <taxon>Nannocystaceae</taxon>
        <taxon>Nannocystis</taxon>
    </lineage>
</organism>
<sequence>MSEAQAKLKILVAHERLALGQAIGRVLAAQGFTAVTVCDTAEAEKAMRAEMFAALVLDVALPGGTPCHELIQLAKVDLPAPIPAVVLVASVFRRTSYKRRPTQLYGADDYVEIHRLGDQLPGKLWQLLGGDPAAMPGLVEAEAVLSTIQDEGDQRLFEQRGRTLRLSELIVADLILYAGDRVLAASTQAEARALLAGDLDAARQLFRQINPVPLAPGVDPIGAAFDDMMRMFNLDPGEPR</sequence>
<dbReference type="EMBL" id="JAIRAU010000039">
    <property type="protein sequence ID" value="MBZ5713076.1"/>
    <property type="molecule type" value="Genomic_DNA"/>
</dbReference>
<dbReference type="Gene3D" id="3.40.50.2300">
    <property type="match status" value="1"/>
</dbReference>
<dbReference type="InterPro" id="IPR011006">
    <property type="entry name" value="CheY-like_superfamily"/>
</dbReference>
<proteinExistence type="predicted"/>
<comment type="caution">
    <text evidence="3">The sequence shown here is derived from an EMBL/GenBank/DDBJ whole genome shotgun (WGS) entry which is preliminary data.</text>
</comment>
<evidence type="ECO:0000259" key="2">
    <source>
        <dbReference type="PROSITE" id="PS50110"/>
    </source>
</evidence>
<evidence type="ECO:0000313" key="3">
    <source>
        <dbReference type="EMBL" id="MBZ5713076.1"/>
    </source>
</evidence>
<reference evidence="3" key="1">
    <citation type="submission" date="2021-08" db="EMBL/GenBank/DDBJ databases">
        <authorList>
            <person name="Stevens D.C."/>
        </authorList>
    </citation>
    <scope>NUCLEOTIDE SEQUENCE</scope>
    <source>
        <strain evidence="3">DSM 53165</strain>
    </source>
</reference>
<feature type="modified residue" description="4-aspartylphosphate" evidence="1">
    <location>
        <position position="58"/>
    </location>
</feature>
<evidence type="ECO:0000256" key="1">
    <source>
        <dbReference type="PROSITE-ProRule" id="PRU00169"/>
    </source>
</evidence>
<dbReference type="Proteomes" id="UP001139031">
    <property type="component" value="Unassembled WGS sequence"/>
</dbReference>
<dbReference type="PROSITE" id="PS50110">
    <property type="entry name" value="RESPONSE_REGULATORY"/>
    <property type="match status" value="1"/>
</dbReference>
<protein>
    <recommendedName>
        <fullName evidence="2">Response regulatory domain-containing protein</fullName>
    </recommendedName>
</protein>
<accession>A0ABS7TXZ8</accession>
<feature type="domain" description="Response regulatory" evidence="2">
    <location>
        <begin position="9"/>
        <end position="128"/>
    </location>
</feature>
<keyword evidence="1" id="KW-0597">Phosphoprotein</keyword>
<keyword evidence="4" id="KW-1185">Reference proteome</keyword>
<dbReference type="RefSeq" id="WP_224194823.1">
    <property type="nucleotide sequence ID" value="NZ_JAIRAU010000039.1"/>
</dbReference>
<dbReference type="InterPro" id="IPR001789">
    <property type="entry name" value="Sig_transdc_resp-reg_receiver"/>
</dbReference>
<evidence type="ECO:0000313" key="4">
    <source>
        <dbReference type="Proteomes" id="UP001139031"/>
    </source>
</evidence>
<name>A0ABS7TXZ8_9BACT</name>
<gene>
    <name evidence="3" type="ORF">K7C98_27900</name>
</gene>
<dbReference type="SUPFAM" id="SSF52172">
    <property type="entry name" value="CheY-like"/>
    <property type="match status" value="1"/>
</dbReference>